<sequence length="221" mass="25175">MKKALYLLLYITTALIGVSCKSDDPEPASTPGVLESFISNNVSIKVSQVKDYYVSRYQSDYITHRGYYIVPSKDIKISALGCKVPEKGSYEIILCSGVPFDFVSGNYIYSDQINITNENEFQFKKVDQEIILLANQKYLLVYNTKNPLFYYEAKYVTDNWASNADHILLPHTIHDVQVTESFYMYASYRNDGNHYFDTGGTSTWGAFTLSGLVDLKYEVVE</sequence>
<dbReference type="PROSITE" id="PS51257">
    <property type="entry name" value="PROKAR_LIPOPROTEIN"/>
    <property type="match status" value="1"/>
</dbReference>
<name>A0ABW3SRF6_9BACT</name>
<evidence type="ECO:0000313" key="2">
    <source>
        <dbReference type="Proteomes" id="UP001597094"/>
    </source>
</evidence>
<keyword evidence="2" id="KW-1185">Reference proteome</keyword>
<evidence type="ECO:0008006" key="3">
    <source>
        <dbReference type="Google" id="ProtNLM"/>
    </source>
</evidence>
<evidence type="ECO:0000313" key="1">
    <source>
        <dbReference type="EMBL" id="MFD1187489.1"/>
    </source>
</evidence>
<gene>
    <name evidence="1" type="ORF">ACFQ2O_14825</name>
</gene>
<accession>A0ABW3SRF6</accession>
<dbReference type="RefSeq" id="WP_377529093.1">
    <property type="nucleotide sequence ID" value="NZ_JBHTLD010000145.1"/>
</dbReference>
<protein>
    <recommendedName>
        <fullName evidence="3">DKNYY family protein</fullName>
    </recommendedName>
</protein>
<reference evidence="2" key="1">
    <citation type="journal article" date="2019" name="Int. J. Syst. Evol. Microbiol.">
        <title>The Global Catalogue of Microorganisms (GCM) 10K type strain sequencing project: providing services to taxonomists for standard genome sequencing and annotation.</title>
        <authorList>
            <consortium name="The Broad Institute Genomics Platform"/>
            <consortium name="The Broad Institute Genome Sequencing Center for Infectious Disease"/>
            <person name="Wu L."/>
            <person name="Ma J."/>
        </authorList>
    </citation>
    <scope>NUCLEOTIDE SEQUENCE [LARGE SCALE GENOMIC DNA]</scope>
    <source>
        <strain evidence="2">JCM 31319</strain>
    </source>
</reference>
<comment type="caution">
    <text evidence="1">The sequence shown here is derived from an EMBL/GenBank/DDBJ whole genome shotgun (WGS) entry which is preliminary data.</text>
</comment>
<dbReference type="Proteomes" id="UP001597094">
    <property type="component" value="Unassembled WGS sequence"/>
</dbReference>
<dbReference type="EMBL" id="JBHTLD010000145">
    <property type="protein sequence ID" value="MFD1187489.1"/>
    <property type="molecule type" value="Genomic_DNA"/>
</dbReference>
<proteinExistence type="predicted"/>
<organism evidence="1 2">
    <name type="scientific">Pontibacter rugosus</name>
    <dbReference type="NCBI Taxonomy" id="1745966"/>
    <lineage>
        <taxon>Bacteria</taxon>
        <taxon>Pseudomonadati</taxon>
        <taxon>Bacteroidota</taxon>
        <taxon>Cytophagia</taxon>
        <taxon>Cytophagales</taxon>
        <taxon>Hymenobacteraceae</taxon>
        <taxon>Pontibacter</taxon>
    </lineage>
</organism>